<proteinExistence type="predicted"/>
<sequence length="54" mass="6150">MIALPEMLLEITIELPHIFRKTLPTQIKTHNYFLGLLESHTSSAISGHPLNLLR</sequence>
<feature type="non-terminal residue" evidence="1">
    <location>
        <position position="54"/>
    </location>
</feature>
<evidence type="ECO:0000313" key="1">
    <source>
        <dbReference type="EMBL" id="CEK70577.1"/>
    </source>
</evidence>
<dbReference type="AlphaFoldDB" id="A0A0B6ZQB7"/>
<gene>
    <name evidence="1" type="primary">ORF74759</name>
</gene>
<accession>A0A0B6ZQB7</accession>
<organism evidence="1">
    <name type="scientific">Arion vulgaris</name>
    <dbReference type="NCBI Taxonomy" id="1028688"/>
    <lineage>
        <taxon>Eukaryota</taxon>
        <taxon>Metazoa</taxon>
        <taxon>Spiralia</taxon>
        <taxon>Lophotrochozoa</taxon>
        <taxon>Mollusca</taxon>
        <taxon>Gastropoda</taxon>
        <taxon>Heterobranchia</taxon>
        <taxon>Euthyneura</taxon>
        <taxon>Panpulmonata</taxon>
        <taxon>Eupulmonata</taxon>
        <taxon>Stylommatophora</taxon>
        <taxon>Helicina</taxon>
        <taxon>Arionoidea</taxon>
        <taxon>Arionidae</taxon>
        <taxon>Arion</taxon>
    </lineage>
</organism>
<dbReference type="EMBL" id="HACG01023712">
    <property type="protein sequence ID" value="CEK70577.1"/>
    <property type="molecule type" value="Transcribed_RNA"/>
</dbReference>
<reference evidence="1" key="1">
    <citation type="submission" date="2014-12" db="EMBL/GenBank/DDBJ databases">
        <title>Insight into the proteome of Arion vulgaris.</title>
        <authorList>
            <person name="Aradska J."/>
            <person name="Bulat T."/>
            <person name="Smidak R."/>
            <person name="Sarate P."/>
            <person name="Gangsoo J."/>
            <person name="Sialana F."/>
            <person name="Bilban M."/>
            <person name="Lubec G."/>
        </authorList>
    </citation>
    <scope>NUCLEOTIDE SEQUENCE</scope>
    <source>
        <tissue evidence="1">Skin</tissue>
    </source>
</reference>
<protein>
    <submittedName>
        <fullName evidence="1">Uncharacterized protein</fullName>
    </submittedName>
</protein>
<name>A0A0B6ZQB7_9EUPU</name>